<accession>A0ABY4W0V8</accession>
<dbReference type="Pfam" id="PF10098">
    <property type="entry name" value="DUF2336"/>
    <property type="match status" value="1"/>
</dbReference>
<dbReference type="RefSeq" id="WP_251933645.1">
    <property type="nucleotide sequence ID" value="NZ_CP098747.1"/>
</dbReference>
<gene>
    <name evidence="1" type="ORF">NBZ79_16525</name>
</gene>
<dbReference type="InterPro" id="IPR014598">
    <property type="entry name" value="UCP035865"/>
</dbReference>
<dbReference type="PIRSF" id="PIRSF035865">
    <property type="entry name" value="UCP035865"/>
    <property type="match status" value="1"/>
</dbReference>
<keyword evidence="2" id="KW-1185">Reference proteome</keyword>
<evidence type="ECO:0000313" key="1">
    <source>
        <dbReference type="EMBL" id="USG60765.1"/>
    </source>
</evidence>
<proteinExistence type="predicted"/>
<dbReference type="InterPro" id="IPR019285">
    <property type="entry name" value="DUF2336"/>
</dbReference>
<name>A0ABY4W0V8_9PROT</name>
<protein>
    <submittedName>
        <fullName evidence="1">DUF2336 domain-containing protein</fullName>
    </submittedName>
</protein>
<dbReference type="Proteomes" id="UP001056291">
    <property type="component" value="Chromosome"/>
</dbReference>
<sequence length="370" mass="41963">MLLEPSIAGGPIARMFADMPVKTRTKTAHTVAQDYATTSMSRDDLALAEAIINYLLLDIDPAVRAALSEELKDCNFLNREAVKKLAQDIDVVSLPIIALSPLLTERDLLEIFETASEAKQIAIADRAELDLVVTDQIAERACFEAVEACLENQGAIIGRKGYQHILARFGNEESIQELLVRRPSLPKDTVKRLCEFISEDNKQELMEGDHLSDALSARMILNARERVLAKSLSRRMTDYEQKKASISLQKEGRLTATLMLRSLISGNQSFFLSALAEASGISKKRVNSLTSGRGYLGFKRLYERAEMPNYLYEAFRTVLEEQRNARHYHPRADMDNLQQRLIDRIAHVYEWEDDLSLEELMEKLLPKRIY</sequence>
<organism evidence="1 2">
    <name type="scientific">Sneathiella marina</name>
    <dbReference type="NCBI Taxonomy" id="2950108"/>
    <lineage>
        <taxon>Bacteria</taxon>
        <taxon>Pseudomonadati</taxon>
        <taxon>Pseudomonadota</taxon>
        <taxon>Alphaproteobacteria</taxon>
        <taxon>Sneathiellales</taxon>
        <taxon>Sneathiellaceae</taxon>
        <taxon>Sneathiella</taxon>
    </lineage>
</organism>
<evidence type="ECO:0000313" key="2">
    <source>
        <dbReference type="Proteomes" id="UP001056291"/>
    </source>
</evidence>
<dbReference type="EMBL" id="CP098747">
    <property type="protein sequence ID" value="USG60765.1"/>
    <property type="molecule type" value="Genomic_DNA"/>
</dbReference>
<reference evidence="1" key="1">
    <citation type="submission" date="2022-06" db="EMBL/GenBank/DDBJ databases">
        <title>Sneathiella actinostolidae sp. nov., isolated from a sea anemonein the Western Pacific Ocean.</title>
        <authorList>
            <person name="Wei M.J."/>
        </authorList>
    </citation>
    <scope>NUCLEOTIDE SEQUENCE</scope>
    <source>
        <strain evidence="1">PHK-P5</strain>
    </source>
</reference>